<dbReference type="EMBL" id="CAFBLX010000466">
    <property type="protein sequence ID" value="CAB4930495.1"/>
    <property type="molecule type" value="Genomic_DNA"/>
</dbReference>
<protein>
    <submittedName>
        <fullName evidence="1">Unannotated protein</fullName>
    </submittedName>
</protein>
<organism evidence="1">
    <name type="scientific">freshwater metagenome</name>
    <dbReference type="NCBI Taxonomy" id="449393"/>
    <lineage>
        <taxon>unclassified sequences</taxon>
        <taxon>metagenomes</taxon>
        <taxon>ecological metagenomes</taxon>
    </lineage>
</organism>
<evidence type="ECO:0000313" key="1">
    <source>
        <dbReference type="EMBL" id="CAB4930495.1"/>
    </source>
</evidence>
<proteinExistence type="predicted"/>
<name>A0A6J7II83_9ZZZZ</name>
<reference evidence="1" key="1">
    <citation type="submission" date="2020-05" db="EMBL/GenBank/DDBJ databases">
        <authorList>
            <person name="Chiriac C."/>
            <person name="Salcher M."/>
            <person name="Ghai R."/>
            <person name="Kavagutti S V."/>
        </authorList>
    </citation>
    <scope>NUCLEOTIDE SEQUENCE</scope>
</reference>
<sequence length="140" mass="14188">MARLVQRLAVCGAVMVGAAIASAAVASAEVTIPFQFNPAPYGNPRGSVDSPPSNCAVVVGEQPGIAKVTDIPNANTGCYLISDVRWVNLTTGASGNARLSDALFGSPHEAIVYSGPGQVVLVGLPTSATTVPGFATFYVP</sequence>
<dbReference type="AlphaFoldDB" id="A0A6J7II83"/>
<accession>A0A6J7II83</accession>
<gene>
    <name evidence="1" type="ORF">UFOPK3472_04059</name>
</gene>